<name>A0A9W6T772_CANBO</name>
<sequence length="78" mass="9322">MRNEEVGIQFAISELVTKIDCQWIGEWIGQMSKWKVVKMKGEKEGEIQGENREWRKENAEVVTRTGEQELENKRKRRE</sequence>
<evidence type="ECO:0000313" key="2">
    <source>
        <dbReference type="EMBL" id="GME75317.1"/>
    </source>
</evidence>
<dbReference type="Proteomes" id="UP001165120">
    <property type="component" value="Unassembled WGS sequence"/>
</dbReference>
<gene>
    <name evidence="2" type="ORF">Cboi02_000473600</name>
</gene>
<protein>
    <submittedName>
        <fullName evidence="2">Unnamed protein product</fullName>
    </submittedName>
</protein>
<proteinExistence type="predicted"/>
<feature type="region of interest" description="Disordered" evidence="1">
    <location>
        <begin position="58"/>
        <end position="78"/>
    </location>
</feature>
<dbReference type="AlphaFoldDB" id="A0A9W6T772"/>
<evidence type="ECO:0000313" key="3">
    <source>
        <dbReference type="Proteomes" id="UP001165120"/>
    </source>
</evidence>
<dbReference type="EMBL" id="BSXN01002022">
    <property type="protein sequence ID" value="GME75317.1"/>
    <property type="molecule type" value="Genomic_DNA"/>
</dbReference>
<accession>A0A9W6T772</accession>
<keyword evidence="3" id="KW-1185">Reference proteome</keyword>
<reference evidence="2" key="1">
    <citation type="submission" date="2023-04" db="EMBL/GenBank/DDBJ databases">
        <title>Candida boidinii NBRC 10035.</title>
        <authorList>
            <person name="Ichikawa N."/>
            <person name="Sato H."/>
            <person name="Tonouchi N."/>
        </authorList>
    </citation>
    <scope>NUCLEOTIDE SEQUENCE</scope>
    <source>
        <strain evidence="2">NBRC 10035</strain>
    </source>
</reference>
<comment type="caution">
    <text evidence="2">The sequence shown here is derived from an EMBL/GenBank/DDBJ whole genome shotgun (WGS) entry which is preliminary data.</text>
</comment>
<evidence type="ECO:0000256" key="1">
    <source>
        <dbReference type="SAM" id="MobiDB-lite"/>
    </source>
</evidence>
<organism evidence="2 3">
    <name type="scientific">Candida boidinii</name>
    <name type="common">Yeast</name>
    <dbReference type="NCBI Taxonomy" id="5477"/>
    <lineage>
        <taxon>Eukaryota</taxon>
        <taxon>Fungi</taxon>
        <taxon>Dikarya</taxon>
        <taxon>Ascomycota</taxon>
        <taxon>Saccharomycotina</taxon>
        <taxon>Pichiomycetes</taxon>
        <taxon>Pichiales</taxon>
        <taxon>Pichiaceae</taxon>
        <taxon>Ogataea</taxon>
        <taxon>Ogataea/Candida clade</taxon>
    </lineage>
</organism>